<comment type="caution">
    <text evidence="1">The sequence shown here is derived from an EMBL/GenBank/DDBJ whole genome shotgun (WGS) entry which is preliminary data.</text>
</comment>
<evidence type="ECO:0000313" key="1">
    <source>
        <dbReference type="EMBL" id="KAH7973724.1"/>
    </source>
</evidence>
<organism evidence="1 2">
    <name type="scientific">Dermacentor silvarum</name>
    <name type="common">Tick</name>
    <dbReference type="NCBI Taxonomy" id="543639"/>
    <lineage>
        <taxon>Eukaryota</taxon>
        <taxon>Metazoa</taxon>
        <taxon>Ecdysozoa</taxon>
        <taxon>Arthropoda</taxon>
        <taxon>Chelicerata</taxon>
        <taxon>Arachnida</taxon>
        <taxon>Acari</taxon>
        <taxon>Parasitiformes</taxon>
        <taxon>Ixodida</taxon>
        <taxon>Ixodoidea</taxon>
        <taxon>Ixodidae</taxon>
        <taxon>Rhipicephalinae</taxon>
        <taxon>Dermacentor</taxon>
    </lineage>
</organism>
<dbReference type="Proteomes" id="UP000821865">
    <property type="component" value="Chromosome 10"/>
</dbReference>
<dbReference type="EMBL" id="CM023479">
    <property type="protein sequence ID" value="KAH7973724.1"/>
    <property type="molecule type" value="Genomic_DNA"/>
</dbReference>
<accession>A0ACB8DMG2</accession>
<name>A0ACB8DMG2_DERSI</name>
<reference evidence="1" key="1">
    <citation type="submission" date="2020-05" db="EMBL/GenBank/DDBJ databases">
        <title>Large-scale comparative analyses of tick genomes elucidate their genetic diversity and vector capacities.</title>
        <authorList>
            <person name="Jia N."/>
            <person name="Wang J."/>
            <person name="Shi W."/>
            <person name="Du L."/>
            <person name="Sun Y."/>
            <person name="Zhan W."/>
            <person name="Jiang J."/>
            <person name="Wang Q."/>
            <person name="Zhang B."/>
            <person name="Ji P."/>
            <person name="Sakyi L.B."/>
            <person name="Cui X."/>
            <person name="Yuan T."/>
            <person name="Jiang B."/>
            <person name="Yang W."/>
            <person name="Lam T.T.-Y."/>
            <person name="Chang Q."/>
            <person name="Ding S."/>
            <person name="Wang X."/>
            <person name="Zhu J."/>
            <person name="Ruan X."/>
            <person name="Zhao L."/>
            <person name="Wei J."/>
            <person name="Que T."/>
            <person name="Du C."/>
            <person name="Cheng J."/>
            <person name="Dai P."/>
            <person name="Han X."/>
            <person name="Huang E."/>
            <person name="Gao Y."/>
            <person name="Liu J."/>
            <person name="Shao H."/>
            <person name="Ye R."/>
            <person name="Li L."/>
            <person name="Wei W."/>
            <person name="Wang X."/>
            <person name="Wang C."/>
            <person name="Yang T."/>
            <person name="Huo Q."/>
            <person name="Li W."/>
            <person name="Guo W."/>
            <person name="Chen H."/>
            <person name="Zhou L."/>
            <person name="Ni X."/>
            <person name="Tian J."/>
            <person name="Zhou Y."/>
            <person name="Sheng Y."/>
            <person name="Liu T."/>
            <person name="Pan Y."/>
            <person name="Xia L."/>
            <person name="Li J."/>
            <person name="Zhao F."/>
            <person name="Cao W."/>
        </authorList>
    </citation>
    <scope>NUCLEOTIDE SEQUENCE</scope>
    <source>
        <strain evidence="1">Dsil-2018</strain>
    </source>
</reference>
<keyword evidence="2" id="KW-1185">Reference proteome</keyword>
<sequence>MLLVWHAGHRADACPNPDDQWCIHCDVTVNITPDGPTEHNCQPKCLIGVGNQITGSAECVGKFWKAWKPTRPQLKHGQPRHHKQG</sequence>
<proteinExistence type="predicted"/>
<evidence type="ECO:0000313" key="2">
    <source>
        <dbReference type="Proteomes" id="UP000821865"/>
    </source>
</evidence>
<protein>
    <submittedName>
        <fullName evidence="1">Uncharacterized protein</fullName>
    </submittedName>
</protein>
<gene>
    <name evidence="1" type="ORF">HPB49_004404</name>
</gene>